<dbReference type="Pfam" id="PF13560">
    <property type="entry name" value="HTH_31"/>
    <property type="match status" value="1"/>
</dbReference>
<feature type="compositionally biased region" description="Acidic residues" evidence="1">
    <location>
        <begin position="206"/>
        <end position="218"/>
    </location>
</feature>
<dbReference type="SMART" id="SM00530">
    <property type="entry name" value="HTH_XRE"/>
    <property type="match status" value="1"/>
</dbReference>
<dbReference type="InterPro" id="IPR001387">
    <property type="entry name" value="Cro/C1-type_HTH"/>
</dbReference>
<accession>A0A1I1KKT5</accession>
<keyword evidence="4" id="KW-1185">Reference proteome</keyword>
<dbReference type="GO" id="GO:0003677">
    <property type="term" value="F:DNA binding"/>
    <property type="evidence" value="ECO:0007669"/>
    <property type="project" value="InterPro"/>
</dbReference>
<protein>
    <submittedName>
        <fullName evidence="3">Helix-turn-helix domain-containing protein</fullName>
    </submittedName>
</protein>
<name>A0A1I1KKT5_9ACTN</name>
<dbReference type="InterPro" id="IPR010982">
    <property type="entry name" value="Lambda_DNA-bd_dom_sf"/>
</dbReference>
<evidence type="ECO:0000313" key="3">
    <source>
        <dbReference type="EMBL" id="SFC61417.1"/>
    </source>
</evidence>
<dbReference type="STRING" id="910347.SAMN05421773_104277"/>
<organism evidence="3 4">
    <name type="scientific">Streptomyces aidingensis</name>
    <dbReference type="NCBI Taxonomy" id="910347"/>
    <lineage>
        <taxon>Bacteria</taxon>
        <taxon>Bacillati</taxon>
        <taxon>Actinomycetota</taxon>
        <taxon>Actinomycetes</taxon>
        <taxon>Kitasatosporales</taxon>
        <taxon>Streptomycetaceae</taxon>
        <taxon>Streptomyces</taxon>
    </lineage>
</organism>
<gene>
    <name evidence="3" type="ORF">SAMN05421773_104277</name>
</gene>
<feature type="domain" description="HTH cro/C1-type" evidence="2">
    <location>
        <begin position="18"/>
        <end position="78"/>
    </location>
</feature>
<evidence type="ECO:0000256" key="1">
    <source>
        <dbReference type="SAM" id="MobiDB-lite"/>
    </source>
</evidence>
<dbReference type="SUPFAM" id="SSF47413">
    <property type="entry name" value="lambda repressor-like DNA-binding domains"/>
    <property type="match status" value="1"/>
</dbReference>
<dbReference type="AlphaFoldDB" id="A0A1I1KKT5"/>
<evidence type="ECO:0000259" key="2">
    <source>
        <dbReference type="PROSITE" id="PS50943"/>
    </source>
</evidence>
<feature type="region of interest" description="Disordered" evidence="1">
    <location>
        <begin position="191"/>
        <end position="218"/>
    </location>
</feature>
<dbReference type="Gene3D" id="1.10.260.40">
    <property type="entry name" value="lambda repressor-like DNA-binding domains"/>
    <property type="match status" value="1"/>
</dbReference>
<dbReference type="PROSITE" id="PS50943">
    <property type="entry name" value="HTH_CROC1"/>
    <property type="match status" value="1"/>
</dbReference>
<evidence type="ECO:0000313" key="4">
    <source>
        <dbReference type="Proteomes" id="UP000199207"/>
    </source>
</evidence>
<reference evidence="3 4" key="1">
    <citation type="submission" date="2016-10" db="EMBL/GenBank/DDBJ databases">
        <authorList>
            <person name="de Groot N.N."/>
        </authorList>
    </citation>
    <scope>NUCLEOTIDE SEQUENCE [LARGE SCALE GENOMIC DNA]</scope>
    <source>
        <strain evidence="3 4">CGMCC 4.5739</strain>
    </source>
</reference>
<dbReference type="OrthoDB" id="4161577at2"/>
<sequence length="218" mass="23670">MSNEDWAKQLTARVAEELRTARKAAGLTVAELAGACADRGLPVPATTITNLENGRRHSVDLAEFLVLADALDVPPVSLLYPLASAPSVERLPGQETSTWQALAWFTGETPTTGPAPEGSHRELLDTFRAHADAVATALVSTSLAKERRRKASTTLDPARRATLLEAATGYEELAFDDCRELRAFRTTLRERGLHPPALPEELAFVDQEDTEDDPKGDE</sequence>
<dbReference type="EMBL" id="FOLM01000004">
    <property type="protein sequence ID" value="SFC61417.1"/>
    <property type="molecule type" value="Genomic_DNA"/>
</dbReference>
<dbReference type="RefSeq" id="WP_093838531.1">
    <property type="nucleotide sequence ID" value="NZ_FOLM01000004.1"/>
</dbReference>
<dbReference type="Proteomes" id="UP000199207">
    <property type="component" value="Unassembled WGS sequence"/>
</dbReference>
<proteinExistence type="predicted"/>
<dbReference type="CDD" id="cd00093">
    <property type="entry name" value="HTH_XRE"/>
    <property type="match status" value="1"/>
</dbReference>